<dbReference type="GO" id="GO:0003841">
    <property type="term" value="F:1-acylglycerol-3-phosphate O-acyltransferase activity"/>
    <property type="evidence" value="ECO:0007669"/>
    <property type="project" value="TreeGrafter"/>
</dbReference>
<comment type="caution">
    <text evidence="5">The sequence shown here is derived from an EMBL/GenBank/DDBJ whole genome shotgun (WGS) entry which is preliminary data.</text>
</comment>
<dbReference type="CDD" id="cd07988">
    <property type="entry name" value="LPLAT_ABO13168-like"/>
    <property type="match status" value="1"/>
</dbReference>
<dbReference type="PANTHER" id="PTHR10434:SF9">
    <property type="entry name" value="PHOSPHOLIPID_GLYCEROL ACYLTRANSFERASE DOMAIN-CONTAINING PROTEIN"/>
    <property type="match status" value="1"/>
</dbReference>
<dbReference type="InterPro" id="IPR002123">
    <property type="entry name" value="Plipid/glycerol_acylTrfase"/>
</dbReference>
<gene>
    <name evidence="5" type="ORF">C8N26_1519</name>
</gene>
<name>A0A420E1E4_9FLAO</name>
<evidence type="ECO:0000259" key="4">
    <source>
        <dbReference type="SMART" id="SM00563"/>
    </source>
</evidence>
<dbReference type="EMBL" id="RAQM01000008">
    <property type="protein sequence ID" value="RKF03890.1"/>
    <property type="molecule type" value="Genomic_DNA"/>
</dbReference>
<dbReference type="SMART" id="SM00563">
    <property type="entry name" value="PlsC"/>
    <property type="match status" value="1"/>
</dbReference>
<dbReference type="PANTHER" id="PTHR10434">
    <property type="entry name" value="1-ACYL-SN-GLYCEROL-3-PHOSPHATE ACYLTRANSFERASE"/>
    <property type="match status" value="1"/>
</dbReference>
<accession>A0A420E1E4</accession>
<feature type="domain" description="Phospholipid/glycerol acyltransferase" evidence="4">
    <location>
        <begin position="34"/>
        <end position="146"/>
    </location>
</feature>
<evidence type="ECO:0000256" key="1">
    <source>
        <dbReference type="ARBA" id="ARBA00005189"/>
    </source>
</evidence>
<organism evidence="5 6">
    <name type="scientific">Tenacibaculum lutimaris</name>
    <dbReference type="NCBI Taxonomy" id="285258"/>
    <lineage>
        <taxon>Bacteria</taxon>
        <taxon>Pseudomonadati</taxon>
        <taxon>Bacteroidota</taxon>
        <taxon>Flavobacteriia</taxon>
        <taxon>Flavobacteriales</taxon>
        <taxon>Flavobacteriaceae</taxon>
        <taxon>Tenacibaculum</taxon>
    </lineage>
</organism>
<keyword evidence="6" id="KW-1185">Reference proteome</keyword>
<dbReference type="Proteomes" id="UP000285780">
    <property type="component" value="Unassembled WGS sequence"/>
</dbReference>
<dbReference type="Pfam" id="PF01553">
    <property type="entry name" value="Acyltransferase"/>
    <property type="match status" value="1"/>
</dbReference>
<evidence type="ECO:0000256" key="2">
    <source>
        <dbReference type="ARBA" id="ARBA00022679"/>
    </source>
</evidence>
<evidence type="ECO:0000256" key="3">
    <source>
        <dbReference type="ARBA" id="ARBA00023315"/>
    </source>
</evidence>
<evidence type="ECO:0000313" key="5">
    <source>
        <dbReference type="EMBL" id="RKF03890.1"/>
    </source>
</evidence>
<keyword evidence="3 5" id="KW-0012">Acyltransferase</keyword>
<sequence>MTLITVRMISKFIFHKVLGWKLVGDFPRDLKKYVVIGAPHTSWKDFPIAILARNTYGVKINFIGKASLFKPPFGFIFRALGGSPVDRSKSTNKVEAIVNLFNQHDEFRLALSPEGTRAKITEWKTGFYYIAKGANVPVVMFAFDFENKQIIVAPPYYLTDNMNKDMNHIYDFYRDIKGAKPELFYVPPKQK</sequence>
<reference evidence="5 6" key="1">
    <citation type="submission" date="2018-09" db="EMBL/GenBank/DDBJ databases">
        <title>Genomic Encyclopedia of Archaeal and Bacterial Type Strains, Phase II (KMG-II): from individual species to whole genera.</title>
        <authorList>
            <person name="Goeker M."/>
        </authorList>
    </citation>
    <scope>NUCLEOTIDE SEQUENCE [LARGE SCALE GENOMIC DNA]</scope>
    <source>
        <strain evidence="5 6">DSM 16505</strain>
    </source>
</reference>
<evidence type="ECO:0000313" key="6">
    <source>
        <dbReference type="Proteomes" id="UP000285780"/>
    </source>
</evidence>
<proteinExistence type="predicted"/>
<keyword evidence="2 5" id="KW-0808">Transferase</keyword>
<comment type="pathway">
    <text evidence="1">Lipid metabolism.</text>
</comment>
<dbReference type="AlphaFoldDB" id="A0A420E1E4"/>
<protein>
    <submittedName>
        <fullName evidence="5">Acyltransferase-like protein</fullName>
    </submittedName>
</protein>
<dbReference type="SUPFAM" id="SSF69593">
    <property type="entry name" value="Glycerol-3-phosphate (1)-acyltransferase"/>
    <property type="match status" value="1"/>
</dbReference>
<dbReference type="GO" id="GO:0006654">
    <property type="term" value="P:phosphatidic acid biosynthetic process"/>
    <property type="evidence" value="ECO:0007669"/>
    <property type="project" value="TreeGrafter"/>
</dbReference>